<dbReference type="EC" id="2.3.1.266" evidence="5"/>
<evidence type="ECO:0000256" key="4">
    <source>
        <dbReference type="ARBA" id="ARBA00023315"/>
    </source>
</evidence>
<sequence>MIEQKKEQIRFMTVEDLDVVMEVEHDAFTTSPWDRSIFLTELTSNQFAHYLVYEVEEEIIGYCGLWIVMDEAQITNVAVHSKYRGKGHGEKLLRYVIAFLKQMGVVKLSLEVRVSNEVAQNLYRKIGFVEGGIRKNYYADNLEDALVMWVSIDE</sequence>
<keyword evidence="3 7" id="KW-0808">Transferase</keyword>
<dbReference type="PANTHER" id="PTHR43420">
    <property type="entry name" value="ACETYLTRANSFERASE"/>
    <property type="match status" value="1"/>
</dbReference>
<comment type="caution">
    <text evidence="7">The sequence shown here is derived from an EMBL/GenBank/DDBJ whole genome shotgun (WGS) entry which is preliminary data.</text>
</comment>
<dbReference type="Pfam" id="PF00583">
    <property type="entry name" value="Acetyltransf_1"/>
    <property type="match status" value="1"/>
</dbReference>
<dbReference type="CDD" id="cd04301">
    <property type="entry name" value="NAT_SF"/>
    <property type="match status" value="1"/>
</dbReference>
<evidence type="ECO:0000256" key="5">
    <source>
        <dbReference type="RuleBase" id="RU363094"/>
    </source>
</evidence>
<dbReference type="PANTHER" id="PTHR43420:SF44">
    <property type="entry name" value="ACETYLTRANSFERASE YPEA"/>
    <property type="match status" value="1"/>
</dbReference>
<dbReference type="InterPro" id="IPR016181">
    <property type="entry name" value="Acyl_CoA_acyltransferase"/>
</dbReference>
<dbReference type="PROSITE" id="PS51186">
    <property type="entry name" value="GNAT"/>
    <property type="match status" value="1"/>
</dbReference>
<dbReference type="STRING" id="1236970.JCM9140_3402"/>
<evidence type="ECO:0000313" key="8">
    <source>
        <dbReference type="Proteomes" id="UP000018890"/>
    </source>
</evidence>
<proteinExistence type="inferred from homology"/>
<comment type="function">
    <text evidence="5">Acetylates the N-terminal alanine of ribosomal protein bS18.</text>
</comment>
<dbReference type="AlphaFoldDB" id="W4Q6D8"/>
<dbReference type="EMBL" id="BAUT01000044">
    <property type="protein sequence ID" value="GAE27273.1"/>
    <property type="molecule type" value="Genomic_DNA"/>
</dbReference>
<keyword evidence="4" id="KW-0012">Acyltransferase</keyword>
<name>W4Q6D8_9BACI</name>
<organism evidence="7 8">
    <name type="scientific">Halalkalibacter wakoensis JCM 9140</name>
    <dbReference type="NCBI Taxonomy" id="1236970"/>
    <lineage>
        <taxon>Bacteria</taxon>
        <taxon>Bacillati</taxon>
        <taxon>Bacillota</taxon>
        <taxon>Bacilli</taxon>
        <taxon>Bacillales</taxon>
        <taxon>Bacillaceae</taxon>
        <taxon>Halalkalibacter</taxon>
    </lineage>
</organism>
<dbReference type="InterPro" id="IPR050680">
    <property type="entry name" value="YpeA/RimI_acetyltransf"/>
</dbReference>
<reference evidence="7" key="1">
    <citation type="journal article" date="2014" name="Genome Announc.">
        <title>Draft Genome Sequences of Three Alkaliphilic Bacillus Strains, Bacillus wakoensis JCM 9140T, Bacillus akibai JCM 9157T, and Bacillus hemicellulosilyticus JCM 9152T.</title>
        <authorList>
            <person name="Yuki M."/>
            <person name="Oshima K."/>
            <person name="Suda W."/>
            <person name="Oshida Y."/>
            <person name="Kitamura K."/>
            <person name="Iida T."/>
            <person name="Hattori M."/>
            <person name="Ohkuma M."/>
        </authorList>
    </citation>
    <scope>NUCLEOTIDE SEQUENCE [LARGE SCALE GENOMIC DNA]</scope>
    <source>
        <strain evidence="7">JCM 9140</strain>
    </source>
</reference>
<dbReference type="RefSeq" id="WP_034748256.1">
    <property type="nucleotide sequence ID" value="NZ_BAUT01000044.1"/>
</dbReference>
<comment type="subcellular location">
    <subcellularLocation>
        <location evidence="5">Cytoplasm</location>
    </subcellularLocation>
</comment>
<gene>
    <name evidence="7" type="ORF">JCM9140_3402</name>
</gene>
<dbReference type="OrthoDB" id="9794566at2"/>
<evidence type="ECO:0000256" key="3">
    <source>
        <dbReference type="ARBA" id="ARBA00022679"/>
    </source>
</evidence>
<comment type="catalytic activity">
    <reaction evidence="5">
        <text>N-terminal L-alanyl-[ribosomal protein bS18] + acetyl-CoA = N-terminal N(alpha)-acetyl-L-alanyl-[ribosomal protein bS18] + CoA + H(+)</text>
        <dbReference type="Rhea" id="RHEA:43756"/>
        <dbReference type="Rhea" id="RHEA-COMP:10676"/>
        <dbReference type="Rhea" id="RHEA-COMP:10677"/>
        <dbReference type="ChEBI" id="CHEBI:15378"/>
        <dbReference type="ChEBI" id="CHEBI:57287"/>
        <dbReference type="ChEBI" id="CHEBI:57288"/>
        <dbReference type="ChEBI" id="CHEBI:64718"/>
        <dbReference type="ChEBI" id="CHEBI:83683"/>
        <dbReference type="EC" id="2.3.1.266"/>
    </reaction>
</comment>
<dbReference type="InterPro" id="IPR006464">
    <property type="entry name" value="AcTrfase_RimI/Ard1"/>
</dbReference>
<keyword evidence="2 5" id="KW-0963">Cytoplasm</keyword>
<dbReference type="NCBIfam" id="TIGR01575">
    <property type="entry name" value="rimI"/>
    <property type="match status" value="1"/>
</dbReference>
<evidence type="ECO:0000256" key="1">
    <source>
        <dbReference type="ARBA" id="ARBA00005395"/>
    </source>
</evidence>
<dbReference type="GO" id="GO:0005737">
    <property type="term" value="C:cytoplasm"/>
    <property type="evidence" value="ECO:0007669"/>
    <property type="project" value="UniProtKB-SubCell"/>
</dbReference>
<evidence type="ECO:0000256" key="2">
    <source>
        <dbReference type="ARBA" id="ARBA00022490"/>
    </source>
</evidence>
<feature type="domain" description="N-acetyltransferase" evidence="6">
    <location>
        <begin position="7"/>
        <end position="153"/>
    </location>
</feature>
<protein>
    <recommendedName>
        <fullName evidence="5">[Ribosomal protein bS18]-alanine N-acetyltransferase</fullName>
        <ecNumber evidence="5">2.3.1.266</ecNumber>
    </recommendedName>
</protein>
<keyword evidence="8" id="KW-1185">Reference proteome</keyword>
<evidence type="ECO:0000259" key="6">
    <source>
        <dbReference type="PROSITE" id="PS51186"/>
    </source>
</evidence>
<dbReference type="Proteomes" id="UP000018890">
    <property type="component" value="Unassembled WGS sequence"/>
</dbReference>
<dbReference type="SUPFAM" id="SSF55729">
    <property type="entry name" value="Acyl-CoA N-acyltransferases (Nat)"/>
    <property type="match status" value="1"/>
</dbReference>
<dbReference type="GO" id="GO:0008999">
    <property type="term" value="F:protein-N-terminal-alanine acetyltransferase activity"/>
    <property type="evidence" value="ECO:0007669"/>
    <property type="project" value="UniProtKB-EC"/>
</dbReference>
<evidence type="ECO:0000313" key="7">
    <source>
        <dbReference type="EMBL" id="GAE27273.1"/>
    </source>
</evidence>
<dbReference type="Gene3D" id="3.40.630.30">
    <property type="match status" value="1"/>
</dbReference>
<dbReference type="InterPro" id="IPR000182">
    <property type="entry name" value="GNAT_dom"/>
</dbReference>
<comment type="similarity">
    <text evidence="1 5">Belongs to the acetyltransferase family. RimI subfamily.</text>
</comment>
<accession>W4Q6D8</accession>